<organism evidence="11 12">
    <name type="scientific">Furfurilactobacillus rossiae DSM 15814</name>
    <dbReference type="NCBI Taxonomy" id="1114972"/>
    <lineage>
        <taxon>Bacteria</taxon>
        <taxon>Bacillati</taxon>
        <taxon>Bacillota</taxon>
        <taxon>Bacilli</taxon>
        <taxon>Lactobacillales</taxon>
        <taxon>Lactobacillaceae</taxon>
        <taxon>Furfurilactobacillus</taxon>
    </lineage>
</organism>
<gene>
    <name evidence="11" type="ORF">FD35_GL002213</name>
</gene>
<dbReference type="PATRIC" id="fig|1114972.6.peg.2264"/>
<dbReference type="STRING" id="1114972.FD35_GL002213"/>
<evidence type="ECO:0000256" key="8">
    <source>
        <dbReference type="ARBA" id="ARBA00029996"/>
    </source>
</evidence>
<dbReference type="RefSeq" id="WP_017262879.1">
    <property type="nucleotide sequence ID" value="NZ_AUAW01000006.1"/>
</dbReference>
<keyword evidence="5" id="KW-0169">Cobalamin biosynthesis</keyword>
<comment type="cofactor">
    <cofactor evidence="1">
        <name>pyridoxal 5'-phosphate</name>
        <dbReference type="ChEBI" id="CHEBI:597326"/>
    </cofactor>
</comment>
<dbReference type="Proteomes" id="UP000051999">
    <property type="component" value="Unassembled WGS sequence"/>
</dbReference>
<dbReference type="InterPro" id="IPR015424">
    <property type="entry name" value="PyrdxlP-dep_Trfase"/>
</dbReference>
<evidence type="ECO:0000313" key="12">
    <source>
        <dbReference type="Proteomes" id="UP000051999"/>
    </source>
</evidence>
<dbReference type="AlphaFoldDB" id="A0A0R1RHH8"/>
<dbReference type="EC" id="4.1.1.81" evidence="4"/>
<dbReference type="InterPro" id="IPR015421">
    <property type="entry name" value="PyrdxlP-dep_Trfase_major"/>
</dbReference>
<dbReference type="eggNOG" id="COG0079">
    <property type="taxonomic scope" value="Bacteria"/>
</dbReference>
<keyword evidence="12" id="KW-1185">Reference proteome</keyword>
<evidence type="ECO:0000256" key="6">
    <source>
        <dbReference type="ARBA" id="ARBA00022898"/>
    </source>
</evidence>
<evidence type="ECO:0000313" key="11">
    <source>
        <dbReference type="EMBL" id="KRL56172.1"/>
    </source>
</evidence>
<evidence type="ECO:0000256" key="9">
    <source>
        <dbReference type="ARBA" id="ARBA00048531"/>
    </source>
</evidence>
<proteinExistence type="predicted"/>
<dbReference type="GO" id="GO:0048472">
    <property type="term" value="F:threonine-phosphate decarboxylase activity"/>
    <property type="evidence" value="ECO:0007669"/>
    <property type="project" value="UniProtKB-EC"/>
</dbReference>
<dbReference type="InterPro" id="IPR004838">
    <property type="entry name" value="NHTrfase_class1_PyrdxlP-BS"/>
</dbReference>
<dbReference type="InterPro" id="IPR005860">
    <property type="entry name" value="CobD"/>
</dbReference>
<dbReference type="OrthoDB" id="9813612at2"/>
<accession>A0A0R1RHH8</accession>
<comment type="catalytic activity">
    <reaction evidence="9">
        <text>O-phospho-L-threonine + H(+) = (R)-1-aminopropan-2-yl phosphate + CO2</text>
        <dbReference type="Rhea" id="RHEA:11492"/>
        <dbReference type="ChEBI" id="CHEBI:15378"/>
        <dbReference type="ChEBI" id="CHEBI:16526"/>
        <dbReference type="ChEBI" id="CHEBI:58563"/>
        <dbReference type="ChEBI" id="CHEBI:58675"/>
        <dbReference type="EC" id="4.1.1.81"/>
    </reaction>
</comment>
<keyword evidence="7" id="KW-0456">Lyase</keyword>
<comment type="pathway">
    <text evidence="3">Cofactor biosynthesis; adenosylcobalamin biosynthesis.</text>
</comment>
<dbReference type="PANTHER" id="PTHR42885:SF1">
    <property type="entry name" value="THREONINE-PHOSPHATE DECARBOXYLASE"/>
    <property type="match status" value="1"/>
</dbReference>
<dbReference type="PANTHER" id="PTHR42885">
    <property type="entry name" value="HISTIDINOL-PHOSPHATE AMINOTRANSFERASE-RELATED"/>
    <property type="match status" value="1"/>
</dbReference>
<dbReference type="EMBL" id="AZFF01000005">
    <property type="protein sequence ID" value="KRL56172.1"/>
    <property type="molecule type" value="Genomic_DNA"/>
</dbReference>
<evidence type="ECO:0000259" key="10">
    <source>
        <dbReference type="Pfam" id="PF00155"/>
    </source>
</evidence>
<evidence type="ECO:0000256" key="1">
    <source>
        <dbReference type="ARBA" id="ARBA00001933"/>
    </source>
</evidence>
<feature type="domain" description="Aminotransferase class I/classII large" evidence="10">
    <location>
        <begin position="24"/>
        <end position="351"/>
    </location>
</feature>
<protein>
    <recommendedName>
        <fullName evidence="4">threonine-phosphate decarboxylase</fullName>
        <ecNumber evidence="4">4.1.1.81</ecNumber>
    </recommendedName>
    <alternativeName>
        <fullName evidence="8">L-threonine-O-3-phosphate decarboxylase</fullName>
    </alternativeName>
</protein>
<name>A0A0R1RHH8_9LACO</name>
<evidence type="ECO:0000256" key="5">
    <source>
        <dbReference type="ARBA" id="ARBA00022573"/>
    </source>
</evidence>
<dbReference type="Gene3D" id="3.40.640.10">
    <property type="entry name" value="Type I PLP-dependent aspartate aminotransferase-like (Major domain)"/>
    <property type="match status" value="1"/>
</dbReference>
<comment type="function">
    <text evidence="2">Decarboxylates L-threonine-O-3-phosphate to yield (R)-1-amino-2-propanol O-2-phosphate, the precursor for the linkage between the nucleotide loop and the corrin ring in cobalamin.</text>
</comment>
<dbReference type="PROSITE" id="PS00105">
    <property type="entry name" value="AA_TRANSFER_CLASS_1"/>
    <property type="match status" value="1"/>
</dbReference>
<dbReference type="InterPro" id="IPR004839">
    <property type="entry name" value="Aminotransferase_I/II_large"/>
</dbReference>
<dbReference type="CDD" id="cd00609">
    <property type="entry name" value="AAT_like"/>
    <property type="match status" value="1"/>
</dbReference>
<comment type="caution">
    <text evidence="11">The sequence shown here is derived from an EMBL/GenBank/DDBJ whole genome shotgun (WGS) entry which is preliminary data.</text>
</comment>
<keyword evidence="6" id="KW-0663">Pyridoxal phosphate</keyword>
<dbReference type="GO" id="GO:0009236">
    <property type="term" value="P:cobalamin biosynthetic process"/>
    <property type="evidence" value="ECO:0007669"/>
    <property type="project" value="UniProtKB-UniPathway"/>
</dbReference>
<evidence type="ECO:0000256" key="2">
    <source>
        <dbReference type="ARBA" id="ARBA00003444"/>
    </source>
</evidence>
<dbReference type="SUPFAM" id="SSF53383">
    <property type="entry name" value="PLP-dependent transferases"/>
    <property type="match status" value="1"/>
</dbReference>
<sequence length="364" mass="41356">MSIDEHGGNIDKIARQLKIEPESLIDFSANINPLGMPTAFKLLLAQATPKTTIYPNPDYPKLRAAIADHFVVRSHNVVVGNGAMEILRDVALATAVHHVVVIEPAFNEYAKAFQSIGATVYSYITEQNNGFRLSIPMLIDWVSRHLDQCQAICLGNPNNPTGQRLSPDELKPLINFCTKNHIWLIVDEAFMSFTFDERLSVISSLRNDQFVFVIRSATKFYAMPGLRLGFGITKNEYLLDRLHQVALTWSVNTYAQTLGEQMYAQTEFQIKTKKWLIKERKYLFNGLAKFPEINVFPSAANFLFFWSEDKQLRTHLLHKHIVIRSCANYPGLDEHYYRVAVKGHDDNEVLLEALQSVLGEGVKI</sequence>
<dbReference type="UniPathway" id="UPA00148"/>
<evidence type="ECO:0000256" key="4">
    <source>
        <dbReference type="ARBA" id="ARBA00012285"/>
    </source>
</evidence>
<dbReference type="GO" id="GO:0030170">
    <property type="term" value="F:pyridoxal phosphate binding"/>
    <property type="evidence" value="ECO:0007669"/>
    <property type="project" value="InterPro"/>
</dbReference>
<dbReference type="Pfam" id="PF00155">
    <property type="entry name" value="Aminotran_1_2"/>
    <property type="match status" value="1"/>
</dbReference>
<dbReference type="NCBIfam" id="TIGR01140">
    <property type="entry name" value="L_thr_O3P_dcar"/>
    <property type="match status" value="1"/>
</dbReference>
<dbReference type="InterPro" id="IPR015422">
    <property type="entry name" value="PyrdxlP-dep_Trfase_small"/>
</dbReference>
<evidence type="ECO:0000256" key="7">
    <source>
        <dbReference type="ARBA" id="ARBA00023239"/>
    </source>
</evidence>
<dbReference type="Gene3D" id="3.90.1150.10">
    <property type="entry name" value="Aspartate Aminotransferase, domain 1"/>
    <property type="match status" value="1"/>
</dbReference>
<reference evidence="11 12" key="1">
    <citation type="journal article" date="2015" name="Genome Announc.">
        <title>Expanding the biotechnology potential of lactobacilli through comparative genomics of 213 strains and associated genera.</title>
        <authorList>
            <person name="Sun Z."/>
            <person name="Harris H.M."/>
            <person name="McCann A."/>
            <person name="Guo C."/>
            <person name="Argimon S."/>
            <person name="Zhang W."/>
            <person name="Yang X."/>
            <person name="Jeffery I.B."/>
            <person name="Cooney J.C."/>
            <person name="Kagawa T.F."/>
            <person name="Liu W."/>
            <person name="Song Y."/>
            <person name="Salvetti E."/>
            <person name="Wrobel A."/>
            <person name="Rasinkangas P."/>
            <person name="Parkhill J."/>
            <person name="Rea M.C."/>
            <person name="O'Sullivan O."/>
            <person name="Ritari J."/>
            <person name="Douillard F.P."/>
            <person name="Paul Ross R."/>
            <person name="Yang R."/>
            <person name="Briner A.E."/>
            <person name="Felis G.E."/>
            <person name="de Vos W.M."/>
            <person name="Barrangou R."/>
            <person name="Klaenhammer T.R."/>
            <person name="Caufield P.W."/>
            <person name="Cui Y."/>
            <person name="Zhang H."/>
            <person name="O'Toole P.W."/>
        </authorList>
    </citation>
    <scope>NUCLEOTIDE SEQUENCE [LARGE SCALE GENOMIC DNA]</scope>
    <source>
        <strain evidence="11 12">DSM 15814</strain>
    </source>
</reference>
<evidence type="ECO:0000256" key="3">
    <source>
        <dbReference type="ARBA" id="ARBA00004953"/>
    </source>
</evidence>